<dbReference type="GeneID" id="106180608"/>
<dbReference type="STRING" id="7574.A0A1S3KBT1"/>
<protein>
    <submittedName>
        <fullName evidence="4">N-acetyltransferase 6 isoform X2</fullName>
    </submittedName>
</protein>
<dbReference type="RefSeq" id="XP_013420085.1">
    <property type="nucleotide sequence ID" value="XM_013564631.2"/>
</dbReference>
<dbReference type="CDD" id="cd04301">
    <property type="entry name" value="NAT_SF"/>
    <property type="match status" value="1"/>
</dbReference>
<feature type="compositionally biased region" description="Polar residues" evidence="1">
    <location>
        <begin position="188"/>
        <end position="198"/>
    </location>
</feature>
<evidence type="ECO:0000313" key="4">
    <source>
        <dbReference type="RefSeq" id="XP_013420085.1"/>
    </source>
</evidence>
<accession>A0A1S3KBT1</accession>
<dbReference type="Gene3D" id="3.40.630.30">
    <property type="match status" value="1"/>
</dbReference>
<feature type="compositionally biased region" description="Pro residues" evidence="1">
    <location>
        <begin position="200"/>
        <end position="219"/>
    </location>
</feature>
<evidence type="ECO:0000313" key="3">
    <source>
        <dbReference type="Proteomes" id="UP000085678"/>
    </source>
</evidence>
<dbReference type="SUPFAM" id="SSF55729">
    <property type="entry name" value="Acyl-CoA N-acyltransferases (Nat)"/>
    <property type="match status" value="1"/>
</dbReference>
<dbReference type="Pfam" id="PF00583">
    <property type="entry name" value="Acetyltransf_1"/>
    <property type="match status" value="1"/>
</dbReference>
<dbReference type="GO" id="GO:0005737">
    <property type="term" value="C:cytoplasm"/>
    <property type="evidence" value="ECO:0007669"/>
    <property type="project" value="TreeGrafter"/>
</dbReference>
<dbReference type="GO" id="GO:0008080">
    <property type="term" value="F:N-acetyltransferase activity"/>
    <property type="evidence" value="ECO:0007669"/>
    <property type="project" value="InterPro"/>
</dbReference>
<keyword evidence="3" id="KW-1185">Reference proteome</keyword>
<dbReference type="InterPro" id="IPR016181">
    <property type="entry name" value="Acyl_CoA_acyltransferase"/>
</dbReference>
<dbReference type="Proteomes" id="UP000085678">
    <property type="component" value="Unplaced"/>
</dbReference>
<gene>
    <name evidence="4" type="primary">LOC106180608</name>
</gene>
<evidence type="ECO:0000256" key="1">
    <source>
        <dbReference type="SAM" id="MobiDB-lite"/>
    </source>
</evidence>
<evidence type="ECO:0000259" key="2">
    <source>
        <dbReference type="PROSITE" id="PS51186"/>
    </source>
</evidence>
<sequence>MMSVFEVLPLHHNRKYNEECANLLNSEWARSMQARLHSLEKSCDELPLSLVLIAKDSTGKTEVLGHSKISPVVGRKDACFIESVVVAKARRGQGLGRKIMEGTEEYAKNHGIKTTYLTTHDKQDFYEHLGYEFCEPICAFTGGSGLLSEDSPLFQALQKNTKDMSIKEQVKSKTKNCVEDRSHKEGKVQNTPQTLSTVSPAPPPPPPPPLPPPPPPPTSSSPSGQQKLDDSNISWMCKQLTSM</sequence>
<dbReference type="PANTHER" id="PTHR13538">
    <property type="entry name" value="N-ACETYLTRANSFERASE 6"/>
    <property type="match status" value="1"/>
</dbReference>
<dbReference type="GO" id="GO:1905502">
    <property type="term" value="F:acetyl-CoA binding"/>
    <property type="evidence" value="ECO:0007669"/>
    <property type="project" value="TreeGrafter"/>
</dbReference>
<name>A0A1S3KBT1_LINAN</name>
<feature type="compositionally biased region" description="Basic and acidic residues" evidence="1">
    <location>
        <begin position="164"/>
        <end position="187"/>
    </location>
</feature>
<dbReference type="OrthoDB" id="329272at2759"/>
<dbReference type="PROSITE" id="PS51186">
    <property type="entry name" value="GNAT"/>
    <property type="match status" value="1"/>
</dbReference>
<reference evidence="4" key="1">
    <citation type="submission" date="2025-08" db="UniProtKB">
        <authorList>
            <consortium name="RefSeq"/>
        </authorList>
    </citation>
    <scope>IDENTIFICATION</scope>
    <source>
        <tissue evidence="4">Gonads</tissue>
    </source>
</reference>
<dbReference type="PANTHER" id="PTHR13538:SF4">
    <property type="entry name" value="N-ALPHA-ACETYLTRANSFERASE 80"/>
    <property type="match status" value="1"/>
</dbReference>
<dbReference type="InterPro" id="IPR039840">
    <property type="entry name" value="NAA80"/>
</dbReference>
<dbReference type="InterPro" id="IPR000182">
    <property type="entry name" value="GNAT_dom"/>
</dbReference>
<feature type="region of interest" description="Disordered" evidence="1">
    <location>
        <begin position="164"/>
        <end position="233"/>
    </location>
</feature>
<dbReference type="AlphaFoldDB" id="A0A1S3KBT1"/>
<feature type="domain" description="N-acetyltransferase" evidence="2">
    <location>
        <begin position="5"/>
        <end position="152"/>
    </location>
</feature>
<dbReference type="InParanoid" id="A0A1S3KBT1"/>
<organism evidence="3 4">
    <name type="scientific">Lingula anatina</name>
    <name type="common">Brachiopod</name>
    <name type="synonym">Lingula unguis</name>
    <dbReference type="NCBI Taxonomy" id="7574"/>
    <lineage>
        <taxon>Eukaryota</taxon>
        <taxon>Metazoa</taxon>
        <taxon>Spiralia</taxon>
        <taxon>Lophotrochozoa</taxon>
        <taxon>Brachiopoda</taxon>
        <taxon>Linguliformea</taxon>
        <taxon>Lingulata</taxon>
        <taxon>Lingulida</taxon>
        <taxon>Linguloidea</taxon>
        <taxon>Lingulidae</taxon>
        <taxon>Lingula</taxon>
    </lineage>
</organism>
<proteinExistence type="predicted"/>
<dbReference type="FunCoup" id="A0A1S3KBT1">
    <property type="interactions" value="322"/>
</dbReference>